<protein>
    <submittedName>
        <fullName evidence="2 3">Uncharacterized protein</fullName>
    </submittedName>
</protein>
<dbReference type="Gramene" id="Pp3c1_15900V3.1">
    <property type="protein sequence ID" value="PAC:32970787.CDS.1"/>
    <property type="gene ID" value="Pp3c1_15900"/>
</dbReference>
<name>A0A2K1L8D3_PHYPA</name>
<evidence type="ECO:0000256" key="1">
    <source>
        <dbReference type="SAM" id="MobiDB-lite"/>
    </source>
</evidence>
<reference evidence="3" key="3">
    <citation type="submission" date="2020-12" db="UniProtKB">
        <authorList>
            <consortium name="EnsemblPlants"/>
        </authorList>
    </citation>
    <scope>IDENTIFICATION</scope>
</reference>
<dbReference type="InParanoid" id="A0A2K1L8D3"/>
<organism evidence="2">
    <name type="scientific">Physcomitrium patens</name>
    <name type="common">Spreading-leaved earth moss</name>
    <name type="synonym">Physcomitrella patens</name>
    <dbReference type="NCBI Taxonomy" id="3218"/>
    <lineage>
        <taxon>Eukaryota</taxon>
        <taxon>Viridiplantae</taxon>
        <taxon>Streptophyta</taxon>
        <taxon>Embryophyta</taxon>
        <taxon>Bryophyta</taxon>
        <taxon>Bryophytina</taxon>
        <taxon>Bryopsida</taxon>
        <taxon>Funariidae</taxon>
        <taxon>Funariales</taxon>
        <taxon>Funariaceae</taxon>
        <taxon>Physcomitrium</taxon>
    </lineage>
</organism>
<accession>A0A2K1L8D3</accession>
<feature type="compositionally biased region" description="Basic residues" evidence="1">
    <location>
        <begin position="44"/>
        <end position="54"/>
    </location>
</feature>
<dbReference type="Gramene" id="Pp3c1_15900V3.2">
    <property type="protein sequence ID" value="PAC:32970788.CDS.1"/>
    <property type="gene ID" value="Pp3c1_15900"/>
</dbReference>
<proteinExistence type="predicted"/>
<reference evidence="2 4" key="2">
    <citation type="journal article" date="2018" name="Plant J.">
        <title>The Physcomitrella patens chromosome-scale assembly reveals moss genome structure and evolution.</title>
        <authorList>
            <person name="Lang D."/>
            <person name="Ullrich K.K."/>
            <person name="Murat F."/>
            <person name="Fuchs J."/>
            <person name="Jenkins J."/>
            <person name="Haas F.B."/>
            <person name="Piednoel M."/>
            <person name="Gundlach H."/>
            <person name="Van Bel M."/>
            <person name="Meyberg R."/>
            <person name="Vives C."/>
            <person name="Morata J."/>
            <person name="Symeonidi A."/>
            <person name="Hiss M."/>
            <person name="Muchero W."/>
            <person name="Kamisugi Y."/>
            <person name="Saleh O."/>
            <person name="Blanc G."/>
            <person name="Decker E.L."/>
            <person name="van Gessel N."/>
            <person name="Grimwood J."/>
            <person name="Hayes R.D."/>
            <person name="Graham S.W."/>
            <person name="Gunter L.E."/>
            <person name="McDaniel S.F."/>
            <person name="Hoernstein S.N.W."/>
            <person name="Larsson A."/>
            <person name="Li F.W."/>
            <person name="Perroud P.F."/>
            <person name="Phillips J."/>
            <person name="Ranjan P."/>
            <person name="Rokshar D.S."/>
            <person name="Rothfels C.J."/>
            <person name="Schneider L."/>
            <person name="Shu S."/>
            <person name="Stevenson D.W."/>
            <person name="Thummler F."/>
            <person name="Tillich M."/>
            <person name="Villarreal Aguilar J.C."/>
            <person name="Widiez T."/>
            <person name="Wong G.K."/>
            <person name="Wymore A."/>
            <person name="Zhang Y."/>
            <person name="Zimmer A.D."/>
            <person name="Quatrano R.S."/>
            <person name="Mayer K.F.X."/>
            <person name="Goodstein D."/>
            <person name="Casacuberta J.M."/>
            <person name="Vandepoele K."/>
            <person name="Reski R."/>
            <person name="Cuming A.C."/>
            <person name="Tuskan G.A."/>
            <person name="Maumus F."/>
            <person name="Salse J."/>
            <person name="Schmutz J."/>
            <person name="Rensing S.A."/>
        </authorList>
    </citation>
    <scope>NUCLEOTIDE SEQUENCE [LARGE SCALE GENOMIC DNA]</scope>
    <source>
        <strain evidence="3 4">cv. Gransden 2004</strain>
    </source>
</reference>
<dbReference type="EMBL" id="ABEU02000001">
    <property type="protein sequence ID" value="PNR62299.1"/>
    <property type="molecule type" value="Genomic_DNA"/>
</dbReference>
<evidence type="ECO:0000313" key="2">
    <source>
        <dbReference type="EMBL" id="PNR62299.1"/>
    </source>
</evidence>
<evidence type="ECO:0000313" key="4">
    <source>
        <dbReference type="Proteomes" id="UP000006727"/>
    </source>
</evidence>
<dbReference type="Proteomes" id="UP000006727">
    <property type="component" value="Chromosome 1"/>
</dbReference>
<gene>
    <name evidence="2" type="ORF">PHYPA_000723</name>
</gene>
<feature type="region of interest" description="Disordered" evidence="1">
    <location>
        <begin position="43"/>
        <end position="63"/>
    </location>
</feature>
<dbReference type="AlphaFoldDB" id="A0A2K1L8D3"/>
<sequence length="63" mass="7484">MGGLLQNILSLESRLVEWDRRHAKSYREYYKESSASSERIKVSITKKKKKKKKNKEINNSKEI</sequence>
<keyword evidence="4" id="KW-1185">Reference proteome</keyword>
<reference evidence="2 4" key="1">
    <citation type="journal article" date="2008" name="Science">
        <title>The Physcomitrella genome reveals evolutionary insights into the conquest of land by plants.</title>
        <authorList>
            <person name="Rensing S."/>
            <person name="Lang D."/>
            <person name="Zimmer A."/>
            <person name="Terry A."/>
            <person name="Salamov A."/>
            <person name="Shapiro H."/>
            <person name="Nishiyama T."/>
            <person name="Perroud P.-F."/>
            <person name="Lindquist E."/>
            <person name="Kamisugi Y."/>
            <person name="Tanahashi T."/>
            <person name="Sakakibara K."/>
            <person name="Fujita T."/>
            <person name="Oishi K."/>
            <person name="Shin-I T."/>
            <person name="Kuroki Y."/>
            <person name="Toyoda A."/>
            <person name="Suzuki Y."/>
            <person name="Hashimoto A."/>
            <person name="Yamaguchi K."/>
            <person name="Sugano A."/>
            <person name="Kohara Y."/>
            <person name="Fujiyama A."/>
            <person name="Anterola A."/>
            <person name="Aoki S."/>
            <person name="Ashton N."/>
            <person name="Barbazuk W.B."/>
            <person name="Barker E."/>
            <person name="Bennetzen J."/>
            <person name="Bezanilla M."/>
            <person name="Blankenship R."/>
            <person name="Cho S.H."/>
            <person name="Dutcher S."/>
            <person name="Estelle M."/>
            <person name="Fawcett J.A."/>
            <person name="Gundlach H."/>
            <person name="Hanada K."/>
            <person name="Heyl A."/>
            <person name="Hicks K.A."/>
            <person name="Hugh J."/>
            <person name="Lohr M."/>
            <person name="Mayer K."/>
            <person name="Melkozernov A."/>
            <person name="Murata T."/>
            <person name="Nelson D."/>
            <person name="Pils B."/>
            <person name="Prigge M."/>
            <person name="Reiss B."/>
            <person name="Renner T."/>
            <person name="Rombauts S."/>
            <person name="Rushton P."/>
            <person name="Sanderfoot A."/>
            <person name="Schween G."/>
            <person name="Shiu S.-H."/>
            <person name="Stueber K."/>
            <person name="Theodoulou F.L."/>
            <person name="Tu H."/>
            <person name="Van de Peer Y."/>
            <person name="Verrier P.J."/>
            <person name="Waters E."/>
            <person name="Wood A."/>
            <person name="Yang L."/>
            <person name="Cove D."/>
            <person name="Cuming A."/>
            <person name="Hasebe M."/>
            <person name="Lucas S."/>
            <person name="Mishler D.B."/>
            <person name="Reski R."/>
            <person name="Grigoriev I."/>
            <person name="Quatrano R.S."/>
            <person name="Boore J.L."/>
        </authorList>
    </citation>
    <scope>NUCLEOTIDE SEQUENCE [LARGE SCALE GENOMIC DNA]</scope>
    <source>
        <strain evidence="3 4">cv. Gransden 2004</strain>
    </source>
</reference>
<dbReference type="EnsemblPlants" id="Pp3c1_15900V3.2">
    <property type="protein sequence ID" value="PAC:32970788.CDS.1"/>
    <property type="gene ID" value="Pp3c1_15900"/>
</dbReference>
<dbReference type="EnsemblPlants" id="Pp3c1_15900V3.1">
    <property type="protein sequence ID" value="PAC:32970787.CDS.1"/>
    <property type="gene ID" value="Pp3c1_15900"/>
</dbReference>
<evidence type="ECO:0000313" key="3">
    <source>
        <dbReference type="EnsemblPlants" id="PAC:32970787.CDS.1"/>
    </source>
</evidence>